<feature type="region of interest" description="Disordered" evidence="1">
    <location>
        <begin position="1"/>
        <end position="118"/>
    </location>
</feature>
<evidence type="ECO:0000313" key="2">
    <source>
        <dbReference type="EMBL" id="JAC78423.1"/>
    </source>
</evidence>
<dbReference type="Gene3D" id="3.90.550.10">
    <property type="entry name" value="Spore Coat Polysaccharide Biosynthesis Protein SpsA, Chain A"/>
    <property type="match status" value="1"/>
</dbReference>
<evidence type="ECO:0000256" key="1">
    <source>
        <dbReference type="SAM" id="MobiDB-lite"/>
    </source>
</evidence>
<feature type="region of interest" description="Disordered" evidence="1">
    <location>
        <begin position="651"/>
        <end position="673"/>
    </location>
</feature>
<feature type="compositionally biased region" description="Low complexity" evidence="1">
    <location>
        <begin position="41"/>
        <end position="54"/>
    </location>
</feature>
<reference evidence="2" key="1">
    <citation type="submission" date="2014-05" db="EMBL/GenBank/DDBJ databases">
        <title>The transcriptome of the halophilic microalga Tetraselmis sp. GSL018 isolated from the Great Salt Lake, Utah.</title>
        <authorList>
            <person name="Jinkerson R.E."/>
            <person name="D'Adamo S."/>
            <person name="Posewitz M.C."/>
        </authorList>
    </citation>
    <scope>NUCLEOTIDE SEQUENCE</scope>
    <source>
        <strain evidence="2">GSL018</strain>
    </source>
</reference>
<name>A0A061S2E8_9CHLO</name>
<organism evidence="2">
    <name type="scientific">Tetraselmis sp. GSL018</name>
    <dbReference type="NCBI Taxonomy" id="582737"/>
    <lineage>
        <taxon>Eukaryota</taxon>
        <taxon>Viridiplantae</taxon>
        <taxon>Chlorophyta</taxon>
        <taxon>core chlorophytes</taxon>
        <taxon>Chlorodendrophyceae</taxon>
        <taxon>Chlorodendrales</taxon>
        <taxon>Chlorodendraceae</taxon>
        <taxon>Tetraselmis</taxon>
    </lineage>
</organism>
<dbReference type="AlphaFoldDB" id="A0A061S2E8"/>
<gene>
    <name evidence="2" type="ORF">TSPGSL018_15159</name>
    <name evidence="3" type="ORF">TSPGSL018_6610</name>
</gene>
<protein>
    <submittedName>
        <fullName evidence="2">Uncharacterized protein</fullName>
    </submittedName>
</protein>
<accession>A0A061S2E8</accession>
<dbReference type="SUPFAM" id="SSF53448">
    <property type="entry name" value="Nucleotide-diphospho-sugar transferases"/>
    <property type="match status" value="1"/>
</dbReference>
<dbReference type="InterPro" id="IPR029044">
    <property type="entry name" value="Nucleotide-diphossugar_trans"/>
</dbReference>
<evidence type="ECO:0000313" key="3">
    <source>
        <dbReference type="EMBL" id="JAC82031.1"/>
    </source>
</evidence>
<feature type="compositionally biased region" description="Low complexity" evidence="1">
    <location>
        <begin position="74"/>
        <end position="86"/>
    </location>
</feature>
<sequence length="673" mass="73039">MAEGVATDRWDRKSAWDGPTGMAKGRLADPKHLPVCGGRKTPLSPASPRSAPPRSARRTSARPSLCPRTSYADPAPSFAHSLSPSLASPPPSLPSQPHASAPGSPSASPAIQSHPSPLCGWQPARASPAICSPNPTQCFSPHSSCGTCGVLRLPICGFHLPMPPIVHSLHSQPAPPRLLSPSPSSRDPTWLTPSVLCLLIAPRESLSPPLTMSDRCGFWDSCWPESDLRSPPLPLPPAEALSLPSLTWGGAKSPPGSQALAFVEAFHGRKFQDEPRESIVLSAAGLSLQDYEAAIKGVKPSRGSLQPLKANGIFLVRKGQPSREQTSGLVRMADAPQVVLVPPGVAERGSAPAVQDRRDLLTAETSCGRELDMALIVQYFRRPSILPHLLKRLKAVPGKKEILINDDSASDMGLFQARLENSRFTVMVPGNIHEIRGYNRLAKLVHAKLLVLLQDDDLPPVNQLWLQHAYSAFQNNPKLGLLAGFTGTIQGGPQTGKYGVGRSRIPSSAANGRPFMFVTLANMGPFVIRQDLFWQTGMFNMNFSCRGDPGIGFDYEFSLRTWWKGYQVALFNCQFNYHWGNWGSTGTRANRPLYRRRVTIEKRNSQYHKTMYGVESARQFYWRQGLPGRSSALKTPRDAVKGVGARVHDANDALQANPSLGGSVPLRSPAPPS</sequence>
<proteinExistence type="predicted"/>
<feature type="compositionally biased region" description="Low complexity" evidence="1">
    <location>
        <begin position="95"/>
        <end position="110"/>
    </location>
</feature>
<dbReference type="EMBL" id="GBEZ01003082">
    <property type="protein sequence ID" value="JAC82031.1"/>
    <property type="molecule type" value="Transcribed_RNA"/>
</dbReference>
<dbReference type="EMBL" id="GBEZ01007008">
    <property type="protein sequence ID" value="JAC78423.1"/>
    <property type="molecule type" value="Transcribed_RNA"/>
</dbReference>
<feature type="compositionally biased region" description="Basic and acidic residues" evidence="1">
    <location>
        <begin position="1"/>
        <end position="15"/>
    </location>
</feature>